<reference evidence="2" key="1">
    <citation type="submission" date="2022-03" db="EMBL/GenBank/DDBJ databases">
        <authorList>
            <person name="Alioto T."/>
            <person name="Alioto T."/>
            <person name="Gomez Garrido J."/>
        </authorList>
    </citation>
    <scope>NUCLEOTIDE SEQUENCE</scope>
</reference>
<evidence type="ECO:0000313" key="2">
    <source>
        <dbReference type="EMBL" id="CAH2253488.1"/>
    </source>
</evidence>
<name>A0AAD1RGE7_PELCU</name>
<evidence type="ECO:0000313" key="3">
    <source>
        <dbReference type="Proteomes" id="UP001295444"/>
    </source>
</evidence>
<organism evidence="2 3">
    <name type="scientific">Pelobates cultripes</name>
    <name type="common">Western spadefoot toad</name>
    <dbReference type="NCBI Taxonomy" id="61616"/>
    <lineage>
        <taxon>Eukaryota</taxon>
        <taxon>Metazoa</taxon>
        <taxon>Chordata</taxon>
        <taxon>Craniata</taxon>
        <taxon>Vertebrata</taxon>
        <taxon>Euteleostomi</taxon>
        <taxon>Amphibia</taxon>
        <taxon>Batrachia</taxon>
        <taxon>Anura</taxon>
        <taxon>Pelobatoidea</taxon>
        <taxon>Pelobatidae</taxon>
        <taxon>Pelobates</taxon>
    </lineage>
</organism>
<keyword evidence="3" id="KW-1185">Reference proteome</keyword>
<gene>
    <name evidence="2" type="ORF">PECUL_23A016863</name>
</gene>
<evidence type="ECO:0000256" key="1">
    <source>
        <dbReference type="SAM" id="MobiDB-lite"/>
    </source>
</evidence>
<feature type="compositionally biased region" description="Basic and acidic residues" evidence="1">
    <location>
        <begin position="77"/>
        <end position="86"/>
    </location>
</feature>
<dbReference type="AlphaFoldDB" id="A0AAD1RGE7"/>
<feature type="compositionally biased region" description="Basic residues" evidence="1">
    <location>
        <begin position="38"/>
        <end position="48"/>
    </location>
</feature>
<feature type="region of interest" description="Disordered" evidence="1">
    <location>
        <begin position="38"/>
        <end position="158"/>
    </location>
</feature>
<proteinExistence type="predicted"/>
<dbReference type="EMBL" id="OW240913">
    <property type="protein sequence ID" value="CAH2253488.1"/>
    <property type="molecule type" value="Genomic_DNA"/>
</dbReference>
<feature type="compositionally biased region" description="Polar residues" evidence="1">
    <location>
        <begin position="113"/>
        <end position="128"/>
    </location>
</feature>
<protein>
    <submittedName>
        <fullName evidence="2">Uncharacterized protein</fullName>
    </submittedName>
</protein>
<feature type="compositionally biased region" description="Polar residues" evidence="1">
    <location>
        <begin position="87"/>
        <end position="97"/>
    </location>
</feature>
<sequence>METKLQQNINNFRHHLKVKKHNTFQRDFKDFKNRRIFRQSNKYPRRRNSYCGSSSGETDWSDQDQPSQTRRRSPPKRNIDRTRDSNSHSSNNKSILKNSDKTVSFLDIPIPIDTNNPHTSITPSSNPFLEQEQPRQQRGQLRDRDRWAYKNQSCTPRQ</sequence>
<feature type="compositionally biased region" description="Basic and acidic residues" evidence="1">
    <location>
        <begin position="132"/>
        <end position="148"/>
    </location>
</feature>
<accession>A0AAD1RGE7</accession>
<feature type="compositionally biased region" description="Polar residues" evidence="1">
    <location>
        <begin position="50"/>
        <end position="68"/>
    </location>
</feature>
<dbReference type="Proteomes" id="UP001295444">
    <property type="component" value="Chromosome 02"/>
</dbReference>